<keyword evidence="2" id="KW-1185">Reference proteome</keyword>
<dbReference type="EMBL" id="MLFN01000007">
    <property type="protein sequence ID" value="ORM54724.1"/>
    <property type="molecule type" value="Genomic_DNA"/>
</dbReference>
<evidence type="ECO:0000313" key="2">
    <source>
        <dbReference type="Proteomes" id="UP000193933"/>
    </source>
</evidence>
<comment type="caution">
    <text evidence="1">The sequence shown here is derived from an EMBL/GenBank/DDBJ whole genome shotgun (WGS) entry which is preliminary data.</text>
</comment>
<dbReference type="Proteomes" id="UP000193933">
    <property type="component" value="Unassembled WGS sequence"/>
</dbReference>
<reference evidence="1 2" key="1">
    <citation type="journal article" date="2017" name="Antonie Van Leeuwenhoek">
        <title>Phylogenomic resolution of the bacterial genus Pantoea and its relationship with Erwinia and Tatumella.</title>
        <authorList>
            <person name="Palmer M."/>
            <person name="Steenkamp E.T."/>
            <person name="Coetzee M.P."/>
            <person name="Chan W.Y."/>
            <person name="van Zyl E."/>
            <person name="De Maayer P."/>
            <person name="Coutinho T.A."/>
            <person name="Blom J."/>
            <person name="Smits T.H."/>
            <person name="Duffy B."/>
            <person name="Venter S.N."/>
        </authorList>
    </citation>
    <scope>NUCLEOTIDE SEQUENCE [LARGE SCALE GENOMIC DNA]</scope>
    <source>
        <strain evidence="1 2">LMG 24534</strain>
    </source>
</reference>
<gene>
    <name evidence="1" type="ORF">HA41_04595</name>
</gene>
<protein>
    <submittedName>
        <fullName evidence="1">Uncharacterized protein</fullName>
    </submittedName>
</protein>
<evidence type="ECO:0000313" key="1">
    <source>
        <dbReference type="EMBL" id="ORM54724.1"/>
    </source>
</evidence>
<dbReference type="OrthoDB" id="9131011at2"/>
<name>A0A1X1C001_9GAMM</name>
<accession>A0A1X1C001</accession>
<proteinExistence type="predicted"/>
<dbReference type="AlphaFoldDB" id="A0A1X1C001"/>
<sequence>MSKRDLISEIREKNERSNDKYLHGHLEIYSLKMLLNSTDNTTALSLIIIGIASCIEVSVKEAIKKLVDSGEPYLTNSEGLIQKFDFSLTKALSKGYITFGDLVSHSVSVSKLENISSHFEKLLSTDKTKLKFDSIISGVQPFVEPDLFDENSDEDNERNEKRGFIITDSVKILSDIGNIFETRHIVAHEASFDVVDKEKLEGYIQSAQLFLDALFELVEQIINPGVSRQGINSSIQHKIEAGKIYLACQDLQNVIGDKITLVREDGVKLKALFDKSVECFESYHEAESNLRLELHGLLTGNAMRNIEAHATCLIYTDRIKYLEDLLEAVSFHLDE</sequence>
<dbReference type="RefSeq" id="WP_094119788.1">
    <property type="nucleotide sequence ID" value="NZ_MLFN01000007.1"/>
</dbReference>
<organism evidence="1 2">
    <name type="scientific">Pantoea conspicua</name>
    <dbReference type="NCBI Taxonomy" id="472705"/>
    <lineage>
        <taxon>Bacteria</taxon>
        <taxon>Pseudomonadati</taxon>
        <taxon>Pseudomonadota</taxon>
        <taxon>Gammaproteobacteria</taxon>
        <taxon>Enterobacterales</taxon>
        <taxon>Erwiniaceae</taxon>
        <taxon>Pantoea</taxon>
    </lineage>
</organism>